<feature type="transmembrane region" description="Helical" evidence="1">
    <location>
        <begin position="50"/>
        <end position="70"/>
    </location>
</feature>
<comment type="caution">
    <text evidence="2">The sequence shown here is derived from an EMBL/GenBank/DDBJ whole genome shotgun (WGS) entry which is preliminary data.</text>
</comment>
<name>A0A246F768_PSENT</name>
<reference evidence="2 3" key="1">
    <citation type="submission" date="2017-06" db="EMBL/GenBank/DDBJ databases">
        <title>Draft genome of Pseudomonas nitroreducens DF05.</title>
        <authorList>
            <person name="Iyer R."/>
        </authorList>
    </citation>
    <scope>NUCLEOTIDE SEQUENCE [LARGE SCALE GENOMIC DNA]</scope>
    <source>
        <strain evidence="2 3">DF05</strain>
    </source>
</reference>
<protein>
    <recommendedName>
        <fullName evidence="4">DUF2269 domain-containing protein</fullName>
    </recommendedName>
</protein>
<dbReference type="RefSeq" id="WP_088420082.1">
    <property type="nucleotide sequence ID" value="NZ_NJBA01000007.1"/>
</dbReference>
<keyword evidence="1" id="KW-0812">Transmembrane</keyword>
<organism evidence="2 3">
    <name type="scientific">Pseudomonas nitroreducens</name>
    <dbReference type="NCBI Taxonomy" id="46680"/>
    <lineage>
        <taxon>Bacteria</taxon>
        <taxon>Pseudomonadati</taxon>
        <taxon>Pseudomonadota</taxon>
        <taxon>Gammaproteobacteria</taxon>
        <taxon>Pseudomonadales</taxon>
        <taxon>Pseudomonadaceae</taxon>
        <taxon>Pseudomonas</taxon>
    </lineage>
</organism>
<dbReference type="EMBL" id="NJBA01000007">
    <property type="protein sequence ID" value="OWP49065.1"/>
    <property type="molecule type" value="Genomic_DNA"/>
</dbReference>
<gene>
    <name evidence="2" type="ORF">CEG18_20205</name>
</gene>
<evidence type="ECO:0000313" key="2">
    <source>
        <dbReference type="EMBL" id="OWP49065.1"/>
    </source>
</evidence>
<dbReference type="eggNOG" id="COG5528">
    <property type="taxonomic scope" value="Bacteria"/>
</dbReference>
<dbReference type="AlphaFoldDB" id="A0A246F768"/>
<dbReference type="STRING" id="46680.GCA_000807755_06860"/>
<feature type="transmembrane region" description="Helical" evidence="1">
    <location>
        <begin position="12"/>
        <end position="30"/>
    </location>
</feature>
<proteinExistence type="predicted"/>
<keyword evidence="1" id="KW-0472">Membrane</keyword>
<feature type="transmembrane region" description="Helical" evidence="1">
    <location>
        <begin position="131"/>
        <end position="152"/>
    </location>
</feature>
<evidence type="ECO:0000256" key="1">
    <source>
        <dbReference type="SAM" id="Phobius"/>
    </source>
</evidence>
<keyword evidence="1" id="KW-1133">Transmembrane helix</keyword>
<dbReference type="Proteomes" id="UP000198145">
    <property type="component" value="Unassembled WGS sequence"/>
</dbReference>
<sequence>MESLQTLRILHGIAAVLPFLAIIGLAWYGWRSWRGGDAGVIAKALQRIGLIGWVLVAGSVASLPVSGYRMVQTIGWPLGQTWLLGSACLLIVATIFWLLFTTRLWRIRDLALAAQGSGEPIAAGAARQWKFGLAFFALALLCVIAILVLMIGKPV</sequence>
<dbReference type="Pfam" id="PF10027">
    <property type="entry name" value="DUF2269"/>
    <property type="match status" value="1"/>
</dbReference>
<evidence type="ECO:0008006" key="4">
    <source>
        <dbReference type="Google" id="ProtNLM"/>
    </source>
</evidence>
<feature type="transmembrane region" description="Helical" evidence="1">
    <location>
        <begin position="82"/>
        <end position="100"/>
    </location>
</feature>
<evidence type="ECO:0000313" key="3">
    <source>
        <dbReference type="Proteomes" id="UP000198145"/>
    </source>
</evidence>
<accession>A0A246F768</accession>
<dbReference type="InterPro" id="IPR018729">
    <property type="entry name" value="DUF2269_transmembrane"/>
</dbReference>